<gene>
    <name evidence="2" type="ORF">GCM10023196_019550</name>
</gene>
<protein>
    <recommendedName>
        <fullName evidence="4">Protein kinase domain-containing protein</fullName>
    </recommendedName>
</protein>
<accession>A0ABP8U772</accession>
<reference evidence="3" key="1">
    <citation type="journal article" date="2019" name="Int. J. Syst. Evol. Microbiol.">
        <title>The Global Catalogue of Microorganisms (GCM) 10K type strain sequencing project: providing services to taxonomists for standard genome sequencing and annotation.</title>
        <authorList>
            <consortium name="The Broad Institute Genomics Platform"/>
            <consortium name="The Broad Institute Genome Sequencing Center for Infectious Disease"/>
            <person name="Wu L."/>
            <person name="Ma J."/>
        </authorList>
    </citation>
    <scope>NUCLEOTIDE SEQUENCE [LARGE SCALE GENOMIC DNA]</scope>
    <source>
        <strain evidence="3">JCM 17939</strain>
    </source>
</reference>
<dbReference type="Gene3D" id="3.30.200.20">
    <property type="entry name" value="Phosphorylase Kinase, domain 1"/>
    <property type="match status" value="1"/>
</dbReference>
<evidence type="ECO:0000256" key="1">
    <source>
        <dbReference type="SAM" id="MobiDB-lite"/>
    </source>
</evidence>
<proteinExistence type="predicted"/>
<feature type="compositionally biased region" description="Gly residues" evidence="1">
    <location>
        <begin position="67"/>
        <end position="85"/>
    </location>
</feature>
<evidence type="ECO:0000313" key="3">
    <source>
        <dbReference type="Proteomes" id="UP001501442"/>
    </source>
</evidence>
<comment type="caution">
    <text evidence="2">The sequence shown here is derived from an EMBL/GenBank/DDBJ whole genome shotgun (WGS) entry which is preliminary data.</text>
</comment>
<dbReference type="SUPFAM" id="SSF56112">
    <property type="entry name" value="Protein kinase-like (PK-like)"/>
    <property type="match status" value="1"/>
</dbReference>
<dbReference type="Proteomes" id="UP001501442">
    <property type="component" value="Unassembled WGS sequence"/>
</dbReference>
<dbReference type="InterPro" id="IPR011009">
    <property type="entry name" value="Kinase-like_dom_sf"/>
</dbReference>
<feature type="region of interest" description="Disordered" evidence="1">
    <location>
        <begin position="60"/>
        <end position="102"/>
    </location>
</feature>
<dbReference type="RefSeq" id="WP_345430335.1">
    <property type="nucleotide sequence ID" value="NZ_BAABHK010000002.1"/>
</dbReference>
<sequence length="102" mass="10899">MRERLAVGGVGEVWRAEGAVLDRCVAVKLLRPEHADNEEYRERLRLEGRHLAARSHPRLAGVYDYGDGPGSGAGADRQGSGGAAGRPGRRRMGPAAAQRRAG</sequence>
<organism evidence="2 3">
    <name type="scientific">Actinoallomurus vinaceus</name>
    <dbReference type="NCBI Taxonomy" id="1080074"/>
    <lineage>
        <taxon>Bacteria</taxon>
        <taxon>Bacillati</taxon>
        <taxon>Actinomycetota</taxon>
        <taxon>Actinomycetes</taxon>
        <taxon>Streptosporangiales</taxon>
        <taxon>Thermomonosporaceae</taxon>
        <taxon>Actinoallomurus</taxon>
    </lineage>
</organism>
<name>A0ABP8U772_9ACTN</name>
<dbReference type="EMBL" id="BAABHK010000002">
    <property type="protein sequence ID" value="GAA4623424.1"/>
    <property type="molecule type" value="Genomic_DNA"/>
</dbReference>
<evidence type="ECO:0000313" key="2">
    <source>
        <dbReference type="EMBL" id="GAA4623424.1"/>
    </source>
</evidence>
<keyword evidence="3" id="KW-1185">Reference proteome</keyword>
<feature type="compositionally biased region" description="Low complexity" evidence="1">
    <location>
        <begin position="93"/>
        <end position="102"/>
    </location>
</feature>
<evidence type="ECO:0008006" key="4">
    <source>
        <dbReference type="Google" id="ProtNLM"/>
    </source>
</evidence>